<reference evidence="4" key="1">
    <citation type="submission" date="2011-02" db="EMBL/GenBank/DDBJ databases">
        <title>The Genome Sequence of Capsaspora owczarzaki ATCC 30864.</title>
        <authorList>
            <person name="Russ C."/>
            <person name="Cuomo C."/>
            <person name="Burger G."/>
            <person name="Gray M.W."/>
            <person name="Holland P.W.H."/>
            <person name="King N."/>
            <person name="Lang F.B.F."/>
            <person name="Roger A.J."/>
            <person name="Ruiz-Trillo I."/>
            <person name="Young S.K."/>
            <person name="Zeng Q."/>
            <person name="Gargeya S."/>
            <person name="Alvarado L."/>
            <person name="Berlin A."/>
            <person name="Chapman S.B."/>
            <person name="Chen Z."/>
            <person name="Freedman E."/>
            <person name="Gellesch M."/>
            <person name="Goldberg J."/>
            <person name="Griggs A."/>
            <person name="Gujja S."/>
            <person name="Heilman E."/>
            <person name="Heiman D."/>
            <person name="Howarth C."/>
            <person name="Mehta T."/>
            <person name="Neiman D."/>
            <person name="Pearson M."/>
            <person name="Roberts A."/>
            <person name="Saif S."/>
            <person name="Shea T."/>
            <person name="Shenoy N."/>
            <person name="Sisk P."/>
            <person name="Stolte C."/>
            <person name="Sykes S."/>
            <person name="White J."/>
            <person name="Yandava C."/>
            <person name="Haas B."/>
            <person name="Nusbaum C."/>
            <person name="Birren B."/>
        </authorList>
    </citation>
    <scope>NUCLEOTIDE SEQUENCE</scope>
    <source>
        <strain evidence="4">ATCC 30864</strain>
    </source>
</reference>
<feature type="compositionally biased region" description="Low complexity" evidence="1">
    <location>
        <begin position="115"/>
        <end position="129"/>
    </location>
</feature>
<gene>
    <name evidence="3" type="ORF">CAOG_008289</name>
</gene>
<proteinExistence type="predicted"/>
<evidence type="ECO:0000313" key="3">
    <source>
        <dbReference type="EMBL" id="KJE98310.1"/>
    </source>
</evidence>
<feature type="region of interest" description="Disordered" evidence="1">
    <location>
        <begin position="103"/>
        <end position="129"/>
    </location>
</feature>
<dbReference type="PANTHER" id="PTHR31362">
    <property type="entry name" value="GLYCOSYLTRANSFERASE STELLO1-RELATED"/>
    <property type="match status" value="1"/>
</dbReference>
<keyword evidence="2" id="KW-1133">Transmembrane helix</keyword>
<dbReference type="AlphaFoldDB" id="A0A0D2WY50"/>
<feature type="transmembrane region" description="Helical" evidence="2">
    <location>
        <begin position="12"/>
        <end position="30"/>
    </location>
</feature>
<evidence type="ECO:0000256" key="2">
    <source>
        <dbReference type="SAM" id="Phobius"/>
    </source>
</evidence>
<accession>A0A0D2WY50</accession>
<dbReference type="InParanoid" id="A0A0D2WY50"/>
<evidence type="ECO:0000256" key="1">
    <source>
        <dbReference type="SAM" id="MobiDB-lite"/>
    </source>
</evidence>
<dbReference type="PANTHER" id="PTHR31362:SF0">
    <property type="entry name" value="EXOSTOSIN DOMAIN-CONTAINING PROTEIN-RELATED"/>
    <property type="match status" value="1"/>
</dbReference>
<keyword evidence="4" id="KW-1185">Reference proteome</keyword>
<dbReference type="OrthoDB" id="5945766at2759"/>
<keyword evidence="2" id="KW-0812">Transmembrane</keyword>
<keyword evidence="2" id="KW-0472">Membrane</keyword>
<name>A0A0D2WY50_CAPO3</name>
<dbReference type="Proteomes" id="UP000008743">
    <property type="component" value="Unassembled WGS sequence"/>
</dbReference>
<evidence type="ECO:0000313" key="4">
    <source>
        <dbReference type="Proteomes" id="UP000008743"/>
    </source>
</evidence>
<organism evidence="3 4">
    <name type="scientific">Capsaspora owczarzaki (strain ATCC 30864)</name>
    <dbReference type="NCBI Taxonomy" id="595528"/>
    <lineage>
        <taxon>Eukaryota</taxon>
        <taxon>Filasterea</taxon>
        <taxon>Capsaspora</taxon>
    </lineage>
</organism>
<dbReference type="PhylomeDB" id="A0A0D2WY50"/>
<dbReference type="RefSeq" id="XP_004363272.2">
    <property type="nucleotide sequence ID" value="XM_004363215.2"/>
</dbReference>
<protein>
    <submittedName>
        <fullName evidence="3">Uncharacterized protein</fullName>
    </submittedName>
</protein>
<feature type="transmembrane region" description="Helical" evidence="2">
    <location>
        <begin position="447"/>
        <end position="469"/>
    </location>
</feature>
<dbReference type="EMBL" id="KE346384">
    <property type="protein sequence ID" value="KJE98310.1"/>
    <property type="molecule type" value="Genomic_DNA"/>
</dbReference>
<sequence length="498" mass="56197">MSKLELLFQRRWLLLFICLTCILLSLFVLLPNGGEHVPNSFVTDAQFRLGRHALSHGDPAAGSEFAELLHAQTTTSDDDDRVEQLSSETRVLSIKNAVGRQLTATNMTTEKDTSSDSTLSSSSSSSSSSSQLIACDDYFARNNVLLVLQFNQALPQYYDHEKYFRGAFRHVVLSIPEPSSDPQSNHFVCPDGYAGRYAYYCLSSIMLRYPEYRGYLYVHFDVFLKFWQLHDMPLNTIWTSHFYKYQNDPDWVHWGRPWGMRALNKMYKRALSDCGSRSHRFEACQLIDEWATRGGSTKFRVGDFADVAYIPSEHVRNFVWFSSYAHLTKVFAEIAIPLFASLTQESFKRLHPELPNAAAATHTVLEGVDNLTPNTGELATWFYAVCTSDSVHFCHRTDFRVPSLAAFYDLSMSTCSAPRVPSTLDLDLDYLSDLRAQQSIGNRALRGAAYVLLLVCSLILSAGLVWLVARAITVARNKREHDDRVKPCAASFGNCSAI</sequence>
<dbReference type="InterPro" id="IPR005049">
    <property type="entry name" value="STL-like"/>
</dbReference>